<name>A0A7X2NKB9_9CLOT</name>
<dbReference type="RefSeq" id="WP_154471925.1">
    <property type="nucleotide sequence ID" value="NZ_VUMD01000006.1"/>
</dbReference>
<organism evidence="1 2">
    <name type="scientific">Clostridium porci</name>
    <dbReference type="NCBI Taxonomy" id="2605778"/>
    <lineage>
        <taxon>Bacteria</taxon>
        <taxon>Bacillati</taxon>
        <taxon>Bacillota</taxon>
        <taxon>Clostridia</taxon>
        <taxon>Eubacteriales</taxon>
        <taxon>Clostridiaceae</taxon>
        <taxon>Clostridium</taxon>
    </lineage>
</organism>
<dbReference type="AlphaFoldDB" id="A0A7X2NKB9"/>
<gene>
    <name evidence="1" type="ORF">FYJ39_07840</name>
</gene>
<evidence type="ECO:0000313" key="1">
    <source>
        <dbReference type="EMBL" id="MSS36481.1"/>
    </source>
</evidence>
<comment type="caution">
    <text evidence="1">The sequence shown here is derived from an EMBL/GenBank/DDBJ whole genome shotgun (WGS) entry which is preliminary data.</text>
</comment>
<protein>
    <submittedName>
        <fullName evidence="1">Uncharacterized protein</fullName>
    </submittedName>
</protein>
<evidence type="ECO:0000313" key="2">
    <source>
        <dbReference type="Proteomes" id="UP000429958"/>
    </source>
</evidence>
<accession>A0A7X2NKB9</accession>
<dbReference type="EMBL" id="VUMD01000006">
    <property type="protein sequence ID" value="MSS36481.1"/>
    <property type="molecule type" value="Genomic_DNA"/>
</dbReference>
<proteinExistence type="predicted"/>
<reference evidence="1 2" key="1">
    <citation type="submission" date="2019-08" db="EMBL/GenBank/DDBJ databases">
        <title>In-depth cultivation of the pig gut microbiome towards novel bacterial diversity and tailored functional studies.</title>
        <authorList>
            <person name="Wylensek D."/>
            <person name="Hitch T.C.A."/>
            <person name="Clavel T."/>
        </authorList>
    </citation>
    <scope>NUCLEOTIDE SEQUENCE [LARGE SCALE GENOMIC DNA]</scope>
    <source>
        <strain evidence="1 2">WCA-389-WT-23D1</strain>
    </source>
</reference>
<sequence length="87" mass="9950">MMMYYTSNDILAARHYYSQFGHDKPGIVGCMRKALMTILRKDPVSQDFAGLRRKDGTPVCLMRAGDNILNQSAYSEWTANLQRQSLM</sequence>
<keyword evidence="2" id="KW-1185">Reference proteome</keyword>
<dbReference type="Proteomes" id="UP000429958">
    <property type="component" value="Unassembled WGS sequence"/>
</dbReference>